<name>A0A2R3IMV8_9PSED</name>
<accession>A0A2R3IMV8</accession>
<protein>
    <submittedName>
        <fullName evidence="2">Uncharacterized protein</fullName>
    </submittedName>
</protein>
<evidence type="ECO:0000313" key="2">
    <source>
        <dbReference type="EMBL" id="AVK03223.1"/>
    </source>
</evidence>
<gene>
    <name evidence="2" type="ORF">CSB93_2061</name>
</gene>
<proteinExistence type="predicted"/>
<dbReference type="EMBL" id="CP027169">
    <property type="protein sequence ID" value="AVK03223.1"/>
    <property type="molecule type" value="Genomic_DNA"/>
</dbReference>
<reference evidence="2 3" key="1">
    <citation type="submission" date="2018-02" db="EMBL/GenBank/DDBJ databases">
        <title>FDA/CDC Antimicrobial Resistant Isolate Bank Genome Sequencing.</title>
        <authorList>
            <person name="Benahmed F.H."/>
            <person name="Lutgring J.D."/>
            <person name="Yoo B."/>
            <person name="Machado M."/>
            <person name="Brown A."/>
            <person name="McAllister G."/>
            <person name="Perry A."/>
            <person name="Halpin A.L."/>
            <person name="Vavikolanu K."/>
            <person name="Ott S."/>
            <person name="Zhao X."/>
            <person name="Tallon L.J."/>
            <person name="Sadzewicz L."/>
            <person name="Aluvathingal J."/>
            <person name="Nadendla S."/>
            <person name="Voskania-kordi A."/>
            <person name="Simonyan V."/>
            <person name="Patel J."/>
            <person name="Shawar R.M."/>
        </authorList>
    </citation>
    <scope>NUCLEOTIDE SEQUENCE [LARGE SCALE GENOMIC DNA]</scope>
    <source>
        <strain evidence="2 3">AR_0356</strain>
    </source>
</reference>
<dbReference type="Proteomes" id="UP000238390">
    <property type="component" value="Chromosome"/>
</dbReference>
<organism evidence="2 3">
    <name type="scientific">Pseudomonas paraeruginosa</name>
    <dbReference type="NCBI Taxonomy" id="2994495"/>
    <lineage>
        <taxon>Bacteria</taxon>
        <taxon>Pseudomonadati</taxon>
        <taxon>Pseudomonadota</taxon>
        <taxon>Gammaproteobacteria</taxon>
        <taxon>Pseudomonadales</taxon>
        <taxon>Pseudomonadaceae</taxon>
        <taxon>Pseudomonas</taxon>
    </lineage>
</organism>
<evidence type="ECO:0000313" key="3">
    <source>
        <dbReference type="Proteomes" id="UP000238390"/>
    </source>
</evidence>
<keyword evidence="3" id="KW-1185">Reference proteome</keyword>
<sequence>MVGHGRLLVRWETGGEHSGWRAREAAGGFLPSGHRPRHEISE</sequence>
<evidence type="ECO:0000256" key="1">
    <source>
        <dbReference type="SAM" id="MobiDB-lite"/>
    </source>
</evidence>
<feature type="region of interest" description="Disordered" evidence="1">
    <location>
        <begin position="22"/>
        <end position="42"/>
    </location>
</feature>
<dbReference type="AlphaFoldDB" id="A0A2R3IMV8"/>